<gene>
    <name evidence="1" type="ORF">PROAA_320035</name>
</gene>
<organism evidence="1 2">
    <name type="scientific">Candidatus Propionivibrio aalborgensis</name>
    <dbReference type="NCBI Taxonomy" id="1860101"/>
    <lineage>
        <taxon>Bacteria</taxon>
        <taxon>Pseudomonadati</taxon>
        <taxon>Pseudomonadota</taxon>
        <taxon>Betaproteobacteria</taxon>
        <taxon>Rhodocyclales</taxon>
        <taxon>Rhodocyclaceae</taxon>
        <taxon>Propionivibrio</taxon>
    </lineage>
</organism>
<evidence type="ECO:0000313" key="1">
    <source>
        <dbReference type="EMBL" id="SBT09357.1"/>
    </source>
</evidence>
<dbReference type="PANTHER" id="PTHR43861">
    <property type="entry name" value="TRANS-ACONITATE 2-METHYLTRANSFERASE-RELATED"/>
    <property type="match status" value="1"/>
</dbReference>
<dbReference type="Gene3D" id="3.40.50.150">
    <property type="entry name" value="Vaccinia Virus protein VP39"/>
    <property type="match status" value="1"/>
</dbReference>
<dbReference type="CDD" id="cd02440">
    <property type="entry name" value="AdoMet_MTases"/>
    <property type="match status" value="1"/>
</dbReference>
<accession>A0A1A8XXI2</accession>
<dbReference type="InterPro" id="IPR029063">
    <property type="entry name" value="SAM-dependent_MTases_sf"/>
</dbReference>
<evidence type="ECO:0000313" key="2">
    <source>
        <dbReference type="Proteomes" id="UP000199600"/>
    </source>
</evidence>
<protein>
    <submittedName>
        <fullName evidence="1">Uncharacterized protein</fullName>
    </submittedName>
</protein>
<keyword evidence="2" id="KW-1185">Reference proteome</keyword>
<dbReference type="AlphaFoldDB" id="A0A1A8XXI2"/>
<dbReference type="EMBL" id="FLQY01000246">
    <property type="protein sequence ID" value="SBT09357.1"/>
    <property type="molecule type" value="Genomic_DNA"/>
</dbReference>
<dbReference type="SUPFAM" id="SSF53335">
    <property type="entry name" value="S-adenosyl-L-methionine-dependent methyltransferases"/>
    <property type="match status" value="1"/>
</dbReference>
<reference evidence="1 2" key="1">
    <citation type="submission" date="2016-06" db="EMBL/GenBank/DDBJ databases">
        <authorList>
            <person name="Kjaerup R.B."/>
            <person name="Dalgaard T.S."/>
            <person name="Juul-Madsen H.R."/>
        </authorList>
    </citation>
    <scope>NUCLEOTIDE SEQUENCE [LARGE SCALE GENOMIC DNA]</scope>
    <source>
        <strain evidence="1">2</strain>
    </source>
</reference>
<proteinExistence type="predicted"/>
<name>A0A1A8XXI2_9RHOO</name>
<sequence length="256" mass="28780">MRELGRPELPAEDVYATAKKICFVLERIRRYRQQVNSTPRILDFGCGNGAALGHYVIGEGVDYLGVDFHAPSLDYARAHFGERNARFLPHVPAGERFDILIYSEVLEHLDDPSAILRSHLPLLAPGGMVLGSIPNGYGLTEIEKYVDRKLHLYEALRWVWRRLRGGGLARQEEGLPYNHACGHVQFFTRRSFERAVCSAGLEVAELRNGSVMGADLSGATFLRPHVLIEFNTKLADYLPAWAAATWHFTLHRAKEA</sequence>
<dbReference type="RefSeq" id="WP_186411561.1">
    <property type="nucleotide sequence ID" value="NZ_FLQY01000246.1"/>
</dbReference>
<dbReference type="Pfam" id="PF13489">
    <property type="entry name" value="Methyltransf_23"/>
    <property type="match status" value="1"/>
</dbReference>
<dbReference type="Proteomes" id="UP000199600">
    <property type="component" value="Unassembled WGS sequence"/>
</dbReference>